<name>A0ABV0B389_9ACTN</name>
<protein>
    <submittedName>
        <fullName evidence="3">Uncharacterized protein</fullName>
    </submittedName>
</protein>
<accession>A0ABV0B389</accession>
<sequence>MTEQDPNPQDEEGHQAASDPSGEEMSKPERDPQPEQIEPDDLPMDKSEPIWLEKDRKTVAMMQKWIVITALALFALSAIGPVICAIILDSATYEAVQPEIESACARINTLMLAVLAYLFGFRQGSR</sequence>
<comment type="caution">
    <text evidence="3">The sequence shown here is derived from an EMBL/GenBank/DDBJ whole genome shotgun (WGS) entry which is preliminary data.</text>
</comment>
<keyword evidence="2" id="KW-0812">Transmembrane</keyword>
<dbReference type="EMBL" id="JBDJAW010000060">
    <property type="protein sequence ID" value="MEN3540797.1"/>
    <property type="molecule type" value="Genomic_DNA"/>
</dbReference>
<keyword evidence="2" id="KW-1133">Transmembrane helix</keyword>
<evidence type="ECO:0000256" key="1">
    <source>
        <dbReference type="SAM" id="MobiDB-lite"/>
    </source>
</evidence>
<feature type="region of interest" description="Disordered" evidence="1">
    <location>
        <begin position="1"/>
        <end position="47"/>
    </location>
</feature>
<evidence type="ECO:0000313" key="3">
    <source>
        <dbReference type="EMBL" id="MEN3540797.1"/>
    </source>
</evidence>
<proteinExistence type="predicted"/>
<evidence type="ECO:0000256" key="2">
    <source>
        <dbReference type="SAM" id="Phobius"/>
    </source>
</evidence>
<gene>
    <name evidence="3" type="ORF">AAH991_37185</name>
</gene>
<keyword evidence="4" id="KW-1185">Reference proteome</keyword>
<feature type="transmembrane region" description="Helical" evidence="2">
    <location>
        <begin position="65"/>
        <end position="88"/>
    </location>
</feature>
<organism evidence="3 4">
    <name type="scientific">Microbispora maris</name>
    <dbReference type="NCBI Taxonomy" id="3144104"/>
    <lineage>
        <taxon>Bacteria</taxon>
        <taxon>Bacillati</taxon>
        <taxon>Actinomycetota</taxon>
        <taxon>Actinomycetes</taxon>
        <taxon>Streptosporangiales</taxon>
        <taxon>Streptosporangiaceae</taxon>
        <taxon>Microbispora</taxon>
    </lineage>
</organism>
<keyword evidence="2" id="KW-0472">Membrane</keyword>
<dbReference type="Proteomes" id="UP001447516">
    <property type="component" value="Unassembled WGS sequence"/>
</dbReference>
<evidence type="ECO:0000313" key="4">
    <source>
        <dbReference type="Proteomes" id="UP001447516"/>
    </source>
</evidence>
<feature type="compositionally biased region" description="Basic and acidic residues" evidence="1">
    <location>
        <begin position="24"/>
        <end position="33"/>
    </location>
</feature>
<reference evidence="3 4" key="1">
    <citation type="submission" date="2024-05" db="EMBL/GenBank/DDBJ databases">
        <title>Microbispora sp.ZYX-F-249.</title>
        <authorList>
            <person name="Xie H."/>
        </authorList>
    </citation>
    <scope>NUCLEOTIDE SEQUENCE [LARGE SCALE GENOMIC DNA]</scope>
    <source>
        <strain evidence="3 4">ZYX-F-249</strain>
    </source>
</reference>
<dbReference type="RefSeq" id="WP_346230643.1">
    <property type="nucleotide sequence ID" value="NZ_JBDJAW010000060.1"/>
</dbReference>
<feature type="transmembrane region" description="Helical" evidence="2">
    <location>
        <begin position="100"/>
        <end position="120"/>
    </location>
</feature>